<reference evidence="1" key="2">
    <citation type="submission" date="2015-06" db="EMBL/GenBank/DDBJ databases">
        <title>Environmentally co-occuring mercury resistance plasmids are genetically and phenotypically diverse and confer variable context-dependent fitness effects.</title>
        <authorList>
            <person name="Hall J.P.J."/>
            <person name="Harrison E."/>
            <person name="Lilley A.K."/>
            <person name="Paterson S."/>
            <person name="Spiers A.J."/>
            <person name="Brockhurst M.A."/>
        </authorList>
    </citation>
    <scope>NUCLEOTIDE SEQUENCE [LARGE SCALE GENOMIC DNA]</scope>
    <source>
        <strain evidence="1">SBW25</strain>
        <plasmid evidence="1">pQBR57</plasmid>
    </source>
</reference>
<dbReference type="EMBL" id="LN713926">
    <property type="protein sequence ID" value="CEK42352.1"/>
    <property type="molecule type" value="Genomic_DNA"/>
</dbReference>
<evidence type="ECO:0000313" key="1">
    <source>
        <dbReference type="EMBL" id="CEK42352.1"/>
    </source>
</evidence>
<evidence type="ECO:0008006" key="2">
    <source>
        <dbReference type="Google" id="ProtNLM"/>
    </source>
</evidence>
<dbReference type="AlphaFoldDB" id="A0A0G4E5V3"/>
<proteinExistence type="predicted"/>
<reference evidence="1" key="1">
    <citation type="submission" date="2014-12" db="EMBL/GenBank/DDBJ databases">
        <authorList>
            <person name="Hall J."/>
        </authorList>
    </citation>
    <scope>NUCLEOTIDE SEQUENCE [LARGE SCALE GENOMIC DNA]</scope>
    <source>
        <strain evidence="1">SBW25</strain>
        <plasmid evidence="1">pQBR57</plasmid>
    </source>
</reference>
<dbReference type="InterPro" id="IPR010985">
    <property type="entry name" value="Ribbon_hlx_hlx"/>
</dbReference>
<dbReference type="GO" id="GO:0006355">
    <property type="term" value="P:regulation of DNA-templated transcription"/>
    <property type="evidence" value="ECO:0007669"/>
    <property type="project" value="InterPro"/>
</dbReference>
<sequence length="173" mass="19788">MSLQDTKQKDRLVFRVNPSLYAAISDLADSANRSVNGEICTAVDKWLYERDELVLIKDRLLASASADAIDAIRNATPSYLLNSESKDDRCKTSVRFKDHVDTDLREAWEQHKTTNGQVSLNTFLQIVVSWWLMYSFQVAQCARAIHREFKNSIRPNRVAPISYLPTHRFLALA</sequence>
<dbReference type="InterPro" id="IPR013321">
    <property type="entry name" value="Arc_rbn_hlx_hlx"/>
</dbReference>
<dbReference type="RefSeq" id="WP_192963507.1">
    <property type="nucleotide sequence ID" value="NZ_LN713926.1"/>
</dbReference>
<geneLocation type="plasmid" evidence="1">
    <name>pQBR57</name>
</geneLocation>
<protein>
    <recommendedName>
        <fullName evidence="2">Arc-like DNA binding domain-containing protein</fullName>
    </recommendedName>
</protein>
<gene>
    <name evidence="1" type="ORF">PQBR57_0399</name>
</gene>
<accession>A0A0G4E5V3</accession>
<name>A0A0G4E5V3_PSEFS</name>
<organism evidence="1">
    <name type="scientific">Pseudomonas fluorescens (strain SBW25)</name>
    <dbReference type="NCBI Taxonomy" id="216595"/>
    <lineage>
        <taxon>Bacteria</taxon>
        <taxon>Pseudomonadati</taxon>
        <taxon>Pseudomonadota</taxon>
        <taxon>Gammaproteobacteria</taxon>
        <taxon>Pseudomonadales</taxon>
        <taxon>Pseudomonadaceae</taxon>
        <taxon>Pseudomonas</taxon>
    </lineage>
</organism>
<dbReference type="SUPFAM" id="SSF47598">
    <property type="entry name" value="Ribbon-helix-helix"/>
    <property type="match status" value="1"/>
</dbReference>
<keyword evidence="1" id="KW-0614">Plasmid</keyword>
<dbReference type="Gene3D" id="1.10.1220.10">
    <property type="entry name" value="Met repressor-like"/>
    <property type="match status" value="1"/>
</dbReference>